<evidence type="ECO:0000313" key="3">
    <source>
        <dbReference type="EMBL" id="CAE0818707.1"/>
    </source>
</evidence>
<evidence type="ECO:0000256" key="1">
    <source>
        <dbReference type="SAM" id="MobiDB-lite"/>
    </source>
</evidence>
<feature type="compositionally biased region" description="Basic and acidic residues" evidence="1">
    <location>
        <begin position="555"/>
        <end position="567"/>
    </location>
</feature>
<protein>
    <recommendedName>
        <fullName evidence="2">G-patch domain-containing protein</fullName>
    </recommendedName>
</protein>
<feature type="compositionally biased region" description="Low complexity" evidence="1">
    <location>
        <begin position="568"/>
        <end position="589"/>
    </location>
</feature>
<feature type="region of interest" description="Disordered" evidence="1">
    <location>
        <begin position="291"/>
        <end position="312"/>
    </location>
</feature>
<dbReference type="GO" id="GO:0003723">
    <property type="term" value="F:RNA binding"/>
    <property type="evidence" value="ECO:0007669"/>
    <property type="project" value="TreeGrafter"/>
</dbReference>
<dbReference type="InterPro" id="IPR000467">
    <property type="entry name" value="G_patch_dom"/>
</dbReference>
<feature type="compositionally biased region" description="Basic residues" evidence="1">
    <location>
        <begin position="604"/>
        <end position="629"/>
    </location>
</feature>
<feature type="compositionally biased region" description="Low complexity" evidence="1">
    <location>
        <begin position="291"/>
        <end position="308"/>
    </location>
</feature>
<dbReference type="PANTHER" id="PTHR13384:SF19">
    <property type="entry name" value="G PATCH DOMAIN-CONTAINING PROTEIN 1"/>
    <property type="match status" value="1"/>
</dbReference>
<organism evidence="3">
    <name type="scientific">Eutreptiella gymnastica</name>
    <dbReference type="NCBI Taxonomy" id="73025"/>
    <lineage>
        <taxon>Eukaryota</taxon>
        <taxon>Discoba</taxon>
        <taxon>Euglenozoa</taxon>
        <taxon>Euglenida</taxon>
        <taxon>Spirocuta</taxon>
        <taxon>Euglenophyceae</taxon>
        <taxon>Eutreptiales</taxon>
        <taxon>Eutreptiaceae</taxon>
        <taxon>Eutreptiella</taxon>
    </lineage>
</organism>
<feature type="domain" description="G-patch" evidence="2">
    <location>
        <begin position="37"/>
        <end position="57"/>
    </location>
</feature>
<evidence type="ECO:0000259" key="2">
    <source>
        <dbReference type="PROSITE" id="PS50174"/>
    </source>
</evidence>
<dbReference type="PROSITE" id="PS50174">
    <property type="entry name" value="G_PATCH"/>
    <property type="match status" value="1"/>
</dbReference>
<dbReference type="EMBL" id="HBJA01085726">
    <property type="protein sequence ID" value="CAE0818707.1"/>
    <property type="molecule type" value="Transcribed_RNA"/>
</dbReference>
<dbReference type="AlphaFoldDB" id="A0A7S4LBN3"/>
<sequence>MDEDDVSHELSRSLGTHGQFGREAARSDPNAVVVPSDEYIGHRLLRKLGWRYGEGIGPKVKRSQATAKQEADPKPTKERVVGCALPAELQKQREQPGSAEGGPNEDSSGSDNDADLPQAPVDVRCVDVLQLQDSTCGLGFDPLNAEADVALAKDAKARMSAARLAKNKSNRLGFGDFDQDDGSGLYGDGLEYDVGLLVRGSTDVQHHRRRKLKEPSQEQTDGSLLGYHSANQLRQYVKPWFPPPVVPPDFILFHNHDTDPLPAVLPSLIGFLTPKLRALLLGGILPHPEAPATASSCAAPATESATAPAPAPVPEPQEFQLFGPLHGALKKRFVTGTVQELVHGHAFTHFKGGLYVPKADGEFAGATPLTSLYTGEPDTEAEKAAAENQFGALTRQLRFFFPEPLLCKRFGVPDPHPYEPTKGEAPDVEFNASQPPPPAAERPKPGGIGLTLDDSGSDSEKKGDDDAADQDLPGLMEDRPPMDLFDAIFGEEDEAAAPEENTQSAAQPISALHQMEAEQSAALQDTEVGATTAHASPAADTAPPQAEGLSSRPVTLEEKIDRLKRLLAESSTSSEGEGGAVVVSSGSEGAPRHHKGKRQGDKKASKKAKKKAKKKEKKERRKRKKRRKSRGDAEGAPLVISDSESGSSDSSD</sequence>
<name>A0A7S4LBN3_9EUGL</name>
<feature type="region of interest" description="Disordered" evidence="1">
    <location>
        <begin position="417"/>
        <end position="652"/>
    </location>
</feature>
<proteinExistence type="predicted"/>
<feature type="compositionally biased region" description="Basic and acidic residues" evidence="1">
    <location>
        <begin position="69"/>
        <end position="80"/>
    </location>
</feature>
<feature type="region of interest" description="Disordered" evidence="1">
    <location>
        <begin position="60"/>
        <end position="118"/>
    </location>
</feature>
<feature type="compositionally biased region" description="Low complexity" evidence="1">
    <location>
        <begin position="641"/>
        <end position="652"/>
    </location>
</feature>
<feature type="region of interest" description="Disordered" evidence="1">
    <location>
        <begin position="1"/>
        <end position="31"/>
    </location>
</feature>
<dbReference type="PANTHER" id="PTHR13384">
    <property type="entry name" value="G PATCH DOMAIN-CONTAINING PROTEIN 1"/>
    <property type="match status" value="1"/>
</dbReference>
<dbReference type="GO" id="GO:0005634">
    <property type="term" value="C:nucleus"/>
    <property type="evidence" value="ECO:0007669"/>
    <property type="project" value="TreeGrafter"/>
</dbReference>
<feature type="region of interest" description="Disordered" evidence="1">
    <location>
        <begin position="204"/>
        <end position="223"/>
    </location>
</feature>
<gene>
    <name evidence="3" type="ORF">EGYM00163_LOCUS29875</name>
</gene>
<reference evidence="3" key="1">
    <citation type="submission" date="2021-01" db="EMBL/GenBank/DDBJ databases">
        <authorList>
            <person name="Corre E."/>
            <person name="Pelletier E."/>
            <person name="Niang G."/>
            <person name="Scheremetjew M."/>
            <person name="Finn R."/>
            <person name="Kale V."/>
            <person name="Holt S."/>
            <person name="Cochrane G."/>
            <person name="Meng A."/>
            <person name="Brown T."/>
            <person name="Cohen L."/>
        </authorList>
    </citation>
    <scope>NUCLEOTIDE SEQUENCE</scope>
    <source>
        <strain evidence="3">CCMP1594</strain>
    </source>
</reference>
<accession>A0A7S4LBN3</accession>